<organism evidence="7 8">
    <name type="scientific">Teratosphaeria destructans</name>
    <dbReference type="NCBI Taxonomy" id="418781"/>
    <lineage>
        <taxon>Eukaryota</taxon>
        <taxon>Fungi</taxon>
        <taxon>Dikarya</taxon>
        <taxon>Ascomycota</taxon>
        <taxon>Pezizomycotina</taxon>
        <taxon>Dothideomycetes</taxon>
        <taxon>Dothideomycetidae</taxon>
        <taxon>Mycosphaerellales</taxon>
        <taxon>Teratosphaeriaceae</taxon>
        <taxon>Teratosphaeria</taxon>
    </lineage>
</organism>
<comment type="caution">
    <text evidence="7">The sequence shown here is derived from an EMBL/GenBank/DDBJ whole genome shotgun (WGS) entry which is preliminary data.</text>
</comment>
<dbReference type="EMBL" id="RIBY02001862">
    <property type="protein sequence ID" value="KAH9827751.1"/>
    <property type="molecule type" value="Genomic_DNA"/>
</dbReference>
<feature type="domain" description="Nucleoporin POM152 ninth Ig-like" evidence="6">
    <location>
        <begin position="1079"/>
        <end position="1155"/>
    </location>
</feature>
<dbReference type="PANTHER" id="PTHR28206:SF1">
    <property type="entry name" value="NUCLEOPORIN POM152"/>
    <property type="match status" value="1"/>
</dbReference>
<feature type="domain" description="Nucleoporin POM152 N-terminal transmembrane" evidence="3">
    <location>
        <begin position="68"/>
        <end position="153"/>
    </location>
</feature>
<dbReference type="InterPro" id="IPR037701">
    <property type="entry name" value="Pom152"/>
</dbReference>
<evidence type="ECO:0000259" key="5">
    <source>
        <dbReference type="Pfam" id="PF24519"/>
    </source>
</evidence>
<dbReference type="OrthoDB" id="5529162at2759"/>
<feature type="domain" description="Nucleoporin POM152 Ig-like" evidence="4">
    <location>
        <begin position="455"/>
        <end position="559"/>
    </location>
</feature>
<dbReference type="InterPro" id="IPR056544">
    <property type="entry name" value="Ig_POM152"/>
</dbReference>
<dbReference type="GO" id="GO:0017056">
    <property type="term" value="F:structural constituent of nuclear pore"/>
    <property type="evidence" value="ECO:0007669"/>
    <property type="project" value="InterPro"/>
</dbReference>
<dbReference type="GO" id="GO:0006606">
    <property type="term" value="P:protein import into nucleus"/>
    <property type="evidence" value="ECO:0007669"/>
    <property type="project" value="TreeGrafter"/>
</dbReference>
<feature type="domain" description="Nucleoporin POM152 immunoglobulin-like" evidence="2">
    <location>
        <begin position="563"/>
        <end position="665"/>
    </location>
</feature>
<dbReference type="GO" id="GO:0006999">
    <property type="term" value="P:nuclear pore organization"/>
    <property type="evidence" value="ECO:0007669"/>
    <property type="project" value="TreeGrafter"/>
</dbReference>
<evidence type="ECO:0000259" key="3">
    <source>
        <dbReference type="Pfam" id="PF24097"/>
    </source>
</evidence>
<reference evidence="7 8" key="1">
    <citation type="journal article" date="2018" name="IMA Fungus">
        <title>IMA Genome-F 10: Nine draft genome sequences of Claviceps purpurea s.lat., including C. arundinis, C. humidiphila, and C. cf. spartinae, pseudomolecules for the pitch canker pathogen Fusarium circinatum, draft genome of Davidsoniella eucalypti, Grosmannia galeiformis, Quambalaria eucalypti, and Teratosphaeria destructans.</title>
        <authorList>
            <person name="Wingfield B.D."/>
            <person name="Liu M."/>
            <person name="Nguyen H.D."/>
            <person name="Lane F.A."/>
            <person name="Morgan S.W."/>
            <person name="De Vos L."/>
            <person name="Wilken P.M."/>
            <person name="Duong T.A."/>
            <person name="Aylward J."/>
            <person name="Coetzee M.P."/>
            <person name="Dadej K."/>
            <person name="De Beer Z.W."/>
            <person name="Findlay W."/>
            <person name="Havenga M."/>
            <person name="Kolarik M."/>
            <person name="Menzies J.G."/>
            <person name="Naidoo K."/>
            <person name="Pochopski O."/>
            <person name="Shoukouhi P."/>
            <person name="Santana Q.C."/>
            <person name="Seifert K.A."/>
            <person name="Soal N."/>
            <person name="Steenkamp E.T."/>
            <person name="Tatham C.T."/>
            <person name="van der Nest M.A."/>
            <person name="Wingfield M.J."/>
        </authorList>
    </citation>
    <scope>NUCLEOTIDE SEQUENCE [LARGE SCALE GENOMIC DNA]</scope>
    <source>
        <strain evidence="7">CMW44962</strain>
    </source>
</reference>
<feature type="domain" description="Nucleoporin POM152 immunoglobulin-like" evidence="2">
    <location>
        <begin position="882"/>
        <end position="968"/>
    </location>
</feature>
<dbReference type="PANTHER" id="PTHR28206">
    <property type="entry name" value="NUCLEOPORIN POM152"/>
    <property type="match status" value="1"/>
</dbReference>
<reference evidence="7 8" key="2">
    <citation type="journal article" date="2021" name="Curr. Genet.">
        <title>Genetic response to nitrogen starvation in the aggressive Eucalyptus foliar pathogen Teratosphaeria destructans.</title>
        <authorList>
            <person name="Havenga M."/>
            <person name="Wingfield B.D."/>
            <person name="Wingfield M.J."/>
            <person name="Dreyer L.L."/>
            <person name="Roets F."/>
            <person name="Aylward J."/>
        </authorList>
    </citation>
    <scope>NUCLEOTIDE SEQUENCE [LARGE SCALE GENOMIC DNA]</scope>
    <source>
        <strain evidence="7">CMW44962</strain>
    </source>
</reference>
<evidence type="ECO:0000259" key="4">
    <source>
        <dbReference type="Pfam" id="PF24312"/>
    </source>
</evidence>
<evidence type="ECO:0000259" key="2">
    <source>
        <dbReference type="Pfam" id="PF23664"/>
    </source>
</evidence>
<keyword evidence="8" id="KW-1185">Reference proteome</keyword>
<dbReference type="InterPro" id="IPR056541">
    <property type="entry name" value="Ig-like_POM152"/>
</dbReference>
<evidence type="ECO:0000256" key="1">
    <source>
        <dbReference type="SAM" id="MobiDB-lite"/>
    </source>
</evidence>
<dbReference type="Pfam" id="PF24097">
    <property type="entry name" value="TMD_POM152"/>
    <property type="match status" value="1"/>
</dbReference>
<evidence type="ECO:0000313" key="8">
    <source>
        <dbReference type="Proteomes" id="UP001138500"/>
    </source>
</evidence>
<dbReference type="InterPro" id="IPR056543">
    <property type="entry name" value="Ig-like_POM152_9th"/>
</dbReference>
<dbReference type="Pfam" id="PF24312">
    <property type="entry name" value="Ig-like_POM152"/>
    <property type="match status" value="2"/>
</dbReference>
<name>A0A9W7W2J0_9PEZI</name>
<evidence type="ECO:0000313" key="7">
    <source>
        <dbReference type="EMBL" id="KAH9827751.1"/>
    </source>
</evidence>
<dbReference type="Pfam" id="PF24527">
    <property type="entry name" value="Ig-like_Pom152_9"/>
    <property type="match status" value="1"/>
</dbReference>
<feature type="compositionally biased region" description="Gly residues" evidence="1">
    <location>
        <begin position="20"/>
        <end position="29"/>
    </location>
</feature>
<proteinExistence type="predicted"/>
<dbReference type="GO" id="GO:0070762">
    <property type="term" value="C:nuclear pore transmembrane ring"/>
    <property type="evidence" value="ECO:0007669"/>
    <property type="project" value="TreeGrafter"/>
</dbReference>
<feature type="region of interest" description="Disordered" evidence="1">
    <location>
        <begin position="1"/>
        <end position="35"/>
    </location>
</feature>
<protein>
    <submittedName>
        <fullName evidence="7">Nucleoporin</fullName>
    </submittedName>
</protein>
<feature type="domain" description="Nucleoporin POM152 Ig-like" evidence="4">
    <location>
        <begin position="765"/>
        <end position="849"/>
    </location>
</feature>
<dbReference type="InterPro" id="IPR056540">
    <property type="entry name" value="TMD_POM152"/>
</dbReference>
<gene>
    <name evidence="7" type="ORF">Tdes44962_MAKER09633</name>
</gene>
<sequence length="1266" mass="140396">MEGTPRLKSAFPATPQTNRRGGGGGGGAHTGSPLKRRLSEHLPEIPALQPTAAPSPPSEPVIPESVIDAPSQRLYAVTLFVALWAWKVYDFVYLQELDDQSLWLFMKWVALDGVFLFGLPGMRIPWLEWSSVTMTLLFMAHALADGMMMFRIPIPVGAGLAAVGRSVWGAYEMAVNERRVNPHRIEFNESLILGRQIIHILPEGSAVLNPERTSYCLGDSNTEARLPITINSTSPTSMELVRWDLDTNANETIQITKSQLKAMHKDASRLKSYSEKPNEPKTLFYSVKKPGLYVLSKVIDESNLEVARKRMAHTVVVPCPKANILPARSDRCRGDLSRIELEVTGTPPLRVKYRKAINQQAQDISFESIQPDDFLSPLGKVDFDSAVTIPSVVDTEWARSRVITVPLSEGLTAAGRWVYSISEVQDGFGNKVHYSEAEVDRKAHLSQSIMVHELPQVNLHGCTPQKPLKVAIGQAAQLPVQLSSTGRGAIKDTPYHLEYLFSPQDDMSATGEHRAEPELRKISIPDGNQKPQISQAGLYTLQSVSTDFCAGEVLEPASCLLQNPPQPQLSINSEEMFDKCAGKPIGLRVDLDLLGTPPFDVQYRVTRKGERNHHVAHERINGLRGQIELMPRHAGEYTYDFTEISDAVYKSQKLGGLQLTQNVKPAASASIVGINDKKTACIDDRVTFDVGFQGEGPFALEWELVHNGKRTTHQMPNITEDYAKIVTDELRDGGDYVLALKSVTDKAGCQEFLKDEGKITVRHQKPKVGFGHVDNRRSIKTLEGTPAQLPLRLAGEGPWTISYRDASGKEHTIKVSQPNDRVTASQEGAYELLNVRDNFCPGVVDEASKDFNVSYIPRPQMRIPESEIAERSGPKLFKQAVCEGDEDAIEVLFKGAAPYHIHWMQHTKPEHGAVAPKPKELRVPQNMATVRMDTAQAGLYTYTFDKLGDANYDHNSKAFTPIILEQRVHGRPSAAFVNPGKTYSFCSVESAGEEVIPVQFHGEPPFHLEVEIKHHRTGRPETLTLSKIPSRRHDIRIPHSRLHGGKSSVALRAVTDARGCSRILDSSVPRVHIAVHDAPTISPLDTSSDFCVGDRLNFALAGQAPFNVFYNFEGHDRKAVASSTTFRRLAEKPGTFTITGIQDSASACRSTTNLTTHIHGLPSVRVSHGKDAYVDIHEGGEAEILFEFGGEPPFEFTWTRSTHSPKKGGKGVVLDMKHEVSEGRVLRVKAGEEGVYEVVAVRDRWCRFVKPGVKVDWRERERLLEY</sequence>
<accession>A0A9W7W2J0</accession>
<dbReference type="Proteomes" id="UP001138500">
    <property type="component" value="Unassembled WGS sequence"/>
</dbReference>
<dbReference type="Pfam" id="PF23664">
    <property type="entry name" value="Ig_Pom152"/>
    <property type="match status" value="2"/>
</dbReference>
<dbReference type="AlphaFoldDB" id="A0A9W7W2J0"/>
<dbReference type="Pfam" id="PF24519">
    <property type="entry name" value="Ig-like_Pom152_1"/>
    <property type="match status" value="1"/>
</dbReference>
<feature type="domain" description="Nucleoporin POM152 first Ig-like" evidence="5">
    <location>
        <begin position="205"/>
        <end position="316"/>
    </location>
</feature>
<dbReference type="InterPro" id="IPR056542">
    <property type="entry name" value="Ig-like_POM152_1st"/>
</dbReference>
<evidence type="ECO:0000259" key="6">
    <source>
        <dbReference type="Pfam" id="PF24527"/>
    </source>
</evidence>